<comment type="similarity">
    <text evidence="1">Belongs to the ParB family.</text>
</comment>
<organism evidence="4 5">
    <name type="scientific">Rhizobium leguminosarum bv. trifolii WSM597</name>
    <dbReference type="NCBI Taxonomy" id="754764"/>
    <lineage>
        <taxon>Bacteria</taxon>
        <taxon>Pseudomonadati</taxon>
        <taxon>Pseudomonadota</taxon>
        <taxon>Alphaproteobacteria</taxon>
        <taxon>Hyphomicrobiales</taxon>
        <taxon>Rhizobiaceae</taxon>
        <taxon>Rhizobium/Agrobacterium group</taxon>
        <taxon>Rhizobium</taxon>
    </lineage>
</organism>
<feature type="domain" description="ParB-like N-terminal" evidence="3">
    <location>
        <begin position="4"/>
        <end position="108"/>
    </location>
</feature>
<dbReference type="PANTHER" id="PTHR33375">
    <property type="entry name" value="CHROMOSOME-PARTITIONING PROTEIN PARB-RELATED"/>
    <property type="match status" value="1"/>
</dbReference>
<dbReference type="SMART" id="SM00470">
    <property type="entry name" value="ParB"/>
    <property type="match status" value="1"/>
</dbReference>
<dbReference type="NCBIfam" id="TIGR00180">
    <property type="entry name" value="parB_part"/>
    <property type="match status" value="1"/>
</dbReference>
<proteinExistence type="inferred from homology"/>
<dbReference type="EMBL" id="JH719381">
    <property type="protein sequence ID" value="EJB02915.1"/>
    <property type="molecule type" value="Genomic_DNA"/>
</dbReference>
<dbReference type="OrthoDB" id="9813122at2"/>
<dbReference type="InterPro" id="IPR003115">
    <property type="entry name" value="ParB_N"/>
</dbReference>
<feature type="region of interest" description="Disordered" evidence="2">
    <location>
        <begin position="371"/>
        <end position="394"/>
    </location>
</feature>
<evidence type="ECO:0000256" key="1">
    <source>
        <dbReference type="ARBA" id="ARBA00006295"/>
    </source>
</evidence>
<evidence type="ECO:0000313" key="5">
    <source>
        <dbReference type="Proteomes" id="UP000005092"/>
    </source>
</evidence>
<sequence>MEQLSLTADRLVLDPNNARKMRDKDSLVSLKASILAHGIIQPITVRPPAAADRDLQGDRYQVFAGGRRLSAVTELIFEGKLPADYELPALVKEVDDNSADEMSLAENILRREMRPVDEFKAFSRLADEGVAADDIALRFGQSLRFVQGRMALGRLHPVLLEMLDLNEIDFRTASSYTLEPDPERQLEIYNNLPGWQKTSQSHIKEAIAGTGTKSNGGLAQFIGDTRYILAGGKVTHDLFEDHSFWISTDIVEKLRAERIEETKQELLAEGWAWVKTAEEVGNDVWYMETLRPEETGLPVEQKERMEEVQAQIGEFNEVDIDELPEDEQERYRLLEAELAEFTKLAKGQHSAEQRAGSGVIIRTDRDYSLDYGRVSPRRSNSSSSSSAKPEKDPLAISAPTLSELGKTATTALAQAVEAQPDKALAMLAALLELGPTSPWQQHRPGRISVSAPGVTAGGYQGATAKRSFSAAFEEYSGMKPVDLKKALARLVAGAVDISQEWLSSNAEMRKATLETFGVDPTPHFDVDSFFTAARKPIIVAAYKEMTGTDLKDGKKGDMVAIAVDAAKKTGWLPEYLRTAIYTPKKSK</sequence>
<protein>
    <submittedName>
        <fullName evidence="4">ParB-like partition protein</fullName>
    </submittedName>
</protein>
<dbReference type="HOGENOM" id="CLU_464488_0_0_5"/>
<evidence type="ECO:0000259" key="3">
    <source>
        <dbReference type="SMART" id="SM00470"/>
    </source>
</evidence>
<reference evidence="4 5" key="1">
    <citation type="submission" date="2012-02" db="EMBL/GenBank/DDBJ databases">
        <title>Improved High-Quality Draft Sequence of Rhizobium leguminosarum bv. trifolii WSM597.</title>
        <authorList>
            <consortium name="US DOE Joint Genome Institute"/>
            <person name="Lucas S."/>
            <person name="Han J."/>
            <person name="Lapidus A."/>
            <person name="Cheng J.-F."/>
            <person name="Goodwin L."/>
            <person name="Pitluck S."/>
            <person name="Peters L."/>
            <person name="Ovchinnikova G."/>
            <person name="Held B."/>
            <person name="Detter J.C."/>
            <person name="Han C."/>
            <person name="Tapia R."/>
            <person name="Land M."/>
            <person name="Hauser L."/>
            <person name="Kyrpides N."/>
            <person name="Ivanova N."/>
            <person name="Pagani I."/>
            <person name="Brau L."/>
            <person name="Yates R."/>
            <person name="O'Hara G."/>
            <person name="Rui T."/>
            <person name="Howieson J."/>
            <person name="Reeve W."/>
            <person name="Woyke T."/>
        </authorList>
    </citation>
    <scope>NUCLEOTIDE SEQUENCE [LARGE SCALE GENOMIC DNA]</scope>
    <source>
        <strain evidence="4 5">WSM597</strain>
    </source>
</reference>
<dbReference type="AlphaFoldDB" id="J0GYZ8"/>
<dbReference type="InterPro" id="IPR004437">
    <property type="entry name" value="ParB/RepB/Spo0J"/>
</dbReference>
<dbReference type="Proteomes" id="UP000005092">
    <property type="component" value="Unassembled WGS sequence"/>
</dbReference>
<dbReference type="GO" id="GO:0005694">
    <property type="term" value="C:chromosome"/>
    <property type="evidence" value="ECO:0007669"/>
    <property type="project" value="TreeGrafter"/>
</dbReference>
<dbReference type="CDD" id="cd16406">
    <property type="entry name" value="ParB_N_like"/>
    <property type="match status" value="1"/>
</dbReference>
<dbReference type="InterPro" id="IPR050336">
    <property type="entry name" value="Chromosome_partition/occlusion"/>
</dbReference>
<dbReference type="SUPFAM" id="SSF110849">
    <property type="entry name" value="ParB/Sulfiredoxin"/>
    <property type="match status" value="1"/>
</dbReference>
<accession>J0GYZ8</accession>
<gene>
    <name evidence="4" type="ORF">Rleg9DRAFT_1730</name>
</gene>
<dbReference type="GO" id="GO:0003677">
    <property type="term" value="F:DNA binding"/>
    <property type="evidence" value="ECO:0007669"/>
    <property type="project" value="InterPro"/>
</dbReference>
<dbReference type="Gene3D" id="1.10.10.2830">
    <property type="match status" value="1"/>
</dbReference>
<dbReference type="Gene3D" id="3.90.1530.30">
    <property type="match status" value="1"/>
</dbReference>
<name>J0GYZ8_RHILT</name>
<dbReference type="Pfam" id="PF02195">
    <property type="entry name" value="ParB_N"/>
    <property type="match status" value="1"/>
</dbReference>
<dbReference type="InterPro" id="IPR036086">
    <property type="entry name" value="ParB/Sulfiredoxin_sf"/>
</dbReference>
<dbReference type="PANTHER" id="PTHR33375:SF7">
    <property type="entry name" value="CHROMOSOME 2-PARTITIONING PROTEIN PARB-RELATED"/>
    <property type="match status" value="1"/>
</dbReference>
<evidence type="ECO:0000256" key="2">
    <source>
        <dbReference type="SAM" id="MobiDB-lite"/>
    </source>
</evidence>
<evidence type="ECO:0000313" key="4">
    <source>
        <dbReference type="EMBL" id="EJB02915.1"/>
    </source>
</evidence>
<dbReference type="SUPFAM" id="SSF109709">
    <property type="entry name" value="KorB DNA-binding domain-like"/>
    <property type="match status" value="1"/>
</dbReference>
<dbReference type="GO" id="GO:0007059">
    <property type="term" value="P:chromosome segregation"/>
    <property type="evidence" value="ECO:0007669"/>
    <property type="project" value="TreeGrafter"/>
</dbReference>
<feature type="compositionally biased region" description="Low complexity" evidence="2">
    <location>
        <begin position="373"/>
        <end position="386"/>
    </location>
</feature>